<feature type="coiled-coil region" evidence="2">
    <location>
        <begin position="82"/>
        <end position="109"/>
    </location>
</feature>
<dbReference type="PANTHER" id="PTHR30204">
    <property type="entry name" value="REDOX-CYCLING DRUG-SENSING TRANSCRIPTIONAL ACTIVATOR SOXR"/>
    <property type="match status" value="1"/>
</dbReference>
<evidence type="ECO:0000259" key="3">
    <source>
        <dbReference type="PROSITE" id="PS50937"/>
    </source>
</evidence>
<dbReference type="KEGG" id="bgg:CFK41_00305"/>
<dbReference type="AlphaFoldDB" id="A0A291GT54"/>
<dbReference type="Pfam" id="PF13411">
    <property type="entry name" value="MerR_1"/>
    <property type="match status" value="1"/>
</dbReference>
<dbReference type="PROSITE" id="PS50937">
    <property type="entry name" value="HTH_MERR_2"/>
    <property type="match status" value="1"/>
</dbReference>
<dbReference type="GO" id="GO:0003677">
    <property type="term" value="F:DNA binding"/>
    <property type="evidence" value="ECO:0007669"/>
    <property type="project" value="UniProtKB-KW"/>
</dbReference>
<dbReference type="GO" id="GO:0003700">
    <property type="term" value="F:DNA-binding transcription factor activity"/>
    <property type="evidence" value="ECO:0007669"/>
    <property type="project" value="InterPro"/>
</dbReference>
<feature type="domain" description="HTH merR-type" evidence="3">
    <location>
        <begin position="5"/>
        <end position="74"/>
    </location>
</feature>
<evidence type="ECO:0000256" key="1">
    <source>
        <dbReference type="ARBA" id="ARBA00023125"/>
    </source>
</evidence>
<dbReference type="Gene3D" id="1.10.1660.10">
    <property type="match status" value="1"/>
</dbReference>
<keyword evidence="1" id="KW-0238">DNA-binding</keyword>
<dbReference type="EMBL" id="CP023564">
    <property type="protein sequence ID" value="ATG53387.1"/>
    <property type="molecule type" value="Genomic_DNA"/>
</dbReference>
<name>A0A291GT54_9MICO</name>
<protein>
    <submittedName>
        <fullName evidence="4">MerR family transcriptional regulator</fullName>
    </submittedName>
</protein>
<keyword evidence="5" id="KW-1185">Reference proteome</keyword>
<dbReference type="SMART" id="SM00422">
    <property type="entry name" value="HTH_MERR"/>
    <property type="match status" value="1"/>
</dbReference>
<dbReference type="InterPro" id="IPR047057">
    <property type="entry name" value="MerR_fam"/>
</dbReference>
<organism evidence="4 5">
    <name type="scientific">Brachybacterium ginsengisoli</name>
    <dbReference type="NCBI Taxonomy" id="1331682"/>
    <lineage>
        <taxon>Bacteria</taxon>
        <taxon>Bacillati</taxon>
        <taxon>Actinomycetota</taxon>
        <taxon>Actinomycetes</taxon>
        <taxon>Micrococcales</taxon>
        <taxon>Dermabacteraceae</taxon>
        <taxon>Brachybacterium</taxon>
    </lineage>
</organism>
<reference evidence="4 5" key="1">
    <citation type="journal article" date="2014" name="Int. J. Syst. Evol. Microbiol.">
        <title>Brachybacterium ginsengisoli sp. nov., isolated from soil of a ginseng field.</title>
        <authorList>
            <person name="Hoang V.A."/>
            <person name="Kim Y.J."/>
            <person name="Nguyen N.L."/>
            <person name="Yang D.C."/>
        </authorList>
    </citation>
    <scope>NUCLEOTIDE SEQUENCE [LARGE SCALE GENOMIC DNA]</scope>
    <source>
        <strain evidence="4 5">DCY80</strain>
    </source>
</reference>
<evidence type="ECO:0000256" key="2">
    <source>
        <dbReference type="SAM" id="Coils"/>
    </source>
</evidence>
<proteinExistence type="predicted"/>
<sequence>MDVMGWSTKEVATLAGTTLRAVRHYHEMGLLAEPPRSSNNYKNYGVTHLTQLLRIRRLVALGAPLAEIRDMAPEAEDYADTLRALDAEASETIQRLEQVRREIAEQLATPAAEVPAESPALLRADEDFLMVLSRLLEDDSYEAWREMADHAPADGALQEFAHLSEDASDAVRERISRRLAEVVRNLHQEAPLLRAPDFRPSGKAGLARKSLHVALAELYNPAQTDVLARTGRLLETPRG</sequence>
<evidence type="ECO:0000313" key="5">
    <source>
        <dbReference type="Proteomes" id="UP000217889"/>
    </source>
</evidence>
<evidence type="ECO:0000313" key="4">
    <source>
        <dbReference type="EMBL" id="ATG53387.1"/>
    </source>
</evidence>
<gene>
    <name evidence="4" type="ORF">CFK41_00305</name>
</gene>
<dbReference type="PANTHER" id="PTHR30204:SF93">
    <property type="entry name" value="HTH MERR-TYPE DOMAIN-CONTAINING PROTEIN"/>
    <property type="match status" value="1"/>
</dbReference>
<accession>A0A291GT54</accession>
<dbReference type="SUPFAM" id="SSF46955">
    <property type="entry name" value="Putative DNA-binding domain"/>
    <property type="match status" value="1"/>
</dbReference>
<dbReference type="Proteomes" id="UP000217889">
    <property type="component" value="Chromosome"/>
</dbReference>
<keyword evidence="2" id="KW-0175">Coiled coil</keyword>
<dbReference type="InterPro" id="IPR009061">
    <property type="entry name" value="DNA-bd_dom_put_sf"/>
</dbReference>
<dbReference type="CDD" id="cd00592">
    <property type="entry name" value="HTH_MerR-like"/>
    <property type="match status" value="1"/>
</dbReference>
<dbReference type="InterPro" id="IPR000551">
    <property type="entry name" value="MerR-type_HTH_dom"/>
</dbReference>